<dbReference type="RefSeq" id="WP_062418887.1">
    <property type="nucleotide sequence ID" value="NZ_DF967974.1"/>
</dbReference>
<feature type="transmembrane region" description="Helical" evidence="2">
    <location>
        <begin position="305"/>
        <end position="327"/>
    </location>
</feature>
<feature type="transmembrane region" description="Helical" evidence="2">
    <location>
        <begin position="339"/>
        <end position="357"/>
    </location>
</feature>
<reference evidence="4 5" key="1">
    <citation type="submission" date="2015-07" db="EMBL/GenBank/DDBJ databases">
        <title>Genome sequence of Levilinea saccharolytica DSM 16555.</title>
        <authorList>
            <person name="Hemp J."/>
            <person name="Ward L.M."/>
            <person name="Pace L.A."/>
            <person name="Fischer W.W."/>
        </authorList>
    </citation>
    <scope>NUCLEOTIDE SEQUENCE [LARGE SCALE GENOMIC DNA]</scope>
    <source>
        <strain evidence="4 5">KIBI-1</strain>
    </source>
</reference>
<dbReference type="OrthoDB" id="9794876at2"/>
<dbReference type="Pfam" id="PF01145">
    <property type="entry name" value="Band_7"/>
    <property type="match status" value="1"/>
</dbReference>
<keyword evidence="1" id="KW-0175">Coiled coil</keyword>
<keyword evidence="2" id="KW-0472">Membrane</keyword>
<keyword evidence="2" id="KW-1133">Transmembrane helix</keyword>
<accession>A0A0P6XFL1</accession>
<dbReference type="Proteomes" id="UP000050501">
    <property type="component" value="Unassembled WGS sequence"/>
</dbReference>
<proteinExistence type="predicted"/>
<evidence type="ECO:0000313" key="4">
    <source>
        <dbReference type="EMBL" id="KPL78444.1"/>
    </source>
</evidence>
<gene>
    <name evidence="4" type="ORF">ADN01_14640</name>
</gene>
<feature type="domain" description="Band 7" evidence="3">
    <location>
        <begin position="28"/>
        <end position="216"/>
    </location>
</feature>
<name>A0A0P6XFL1_9CHLR</name>
<comment type="caution">
    <text evidence="4">The sequence shown here is derived from an EMBL/GenBank/DDBJ whole genome shotgun (WGS) entry which is preliminary data.</text>
</comment>
<feature type="coiled-coil region" evidence="1">
    <location>
        <begin position="192"/>
        <end position="219"/>
    </location>
</feature>
<organism evidence="4 5">
    <name type="scientific">Levilinea saccharolytica</name>
    <dbReference type="NCBI Taxonomy" id="229921"/>
    <lineage>
        <taxon>Bacteria</taxon>
        <taxon>Bacillati</taxon>
        <taxon>Chloroflexota</taxon>
        <taxon>Anaerolineae</taxon>
        <taxon>Anaerolineales</taxon>
        <taxon>Anaerolineaceae</taxon>
        <taxon>Levilinea</taxon>
    </lineage>
</organism>
<protein>
    <recommendedName>
        <fullName evidence="3">Band 7 domain-containing protein</fullName>
    </recommendedName>
</protein>
<dbReference type="InterPro" id="IPR001107">
    <property type="entry name" value="Band_7"/>
</dbReference>
<sequence length="526" mass="59860">MQKTTKKGSSGRFFHVSQLSGKLNRYLEIPPGHIGVILETDQHSRILPPGKHRVINWLERLAGKGAGMMAGYVSDDHCVLQLQASYFMSGDGVLLDAWISALVTISDPVCFFKELVLPKNGMDTNVLDLSSADTQAIISTIARRYLAVDLIAGLPARQISEELTRLLTGILQTSGMELISIQALSFWRSDERAELAEKVQALEERLQDVELQKRMAAVETQAQYEEFVHQLAPDVMDKSRLQVVMEDSPTQTEKKSQPLTDKISNWVRAVKNQSSAPSRWRMDGLLKKKEMTPPPQPDRPMRSWWFWYVFWIFLLLAIGLFVTGLSIYFGKGISGDFQFAWLTGLWLVILPLIFEALKRLVQKREEIAEQNWRCGNLQHIDQLTGNNRTQADRLVRGQVANDMKTAAAMLDDLVSRSYHNGEQEKALRIRDLRRKFEDVSDKVAQTHFGAPPYLSDLNIPQRSWEILLDYDEQLLAESSALADLARQFQEIFSTRDDLTTDLVNLEGHLDAFLYHFSGRQRAIKLN</sequence>
<evidence type="ECO:0000256" key="2">
    <source>
        <dbReference type="SAM" id="Phobius"/>
    </source>
</evidence>
<evidence type="ECO:0000313" key="5">
    <source>
        <dbReference type="Proteomes" id="UP000050501"/>
    </source>
</evidence>
<dbReference type="STRING" id="229921.ADN01_14640"/>
<dbReference type="AlphaFoldDB" id="A0A0P6XFL1"/>
<dbReference type="PATRIC" id="fig|229921.5.peg.928"/>
<keyword evidence="5" id="KW-1185">Reference proteome</keyword>
<evidence type="ECO:0000259" key="3">
    <source>
        <dbReference type="Pfam" id="PF01145"/>
    </source>
</evidence>
<dbReference type="EMBL" id="LGCM01000055">
    <property type="protein sequence ID" value="KPL78444.1"/>
    <property type="molecule type" value="Genomic_DNA"/>
</dbReference>
<keyword evidence="2" id="KW-0812">Transmembrane</keyword>
<evidence type="ECO:0000256" key="1">
    <source>
        <dbReference type="SAM" id="Coils"/>
    </source>
</evidence>